<dbReference type="PANTHER" id="PTHR35394:SF5">
    <property type="entry name" value="DUF3176 DOMAIN-CONTAINING PROTEIN"/>
    <property type="match status" value="1"/>
</dbReference>
<dbReference type="Pfam" id="PF11374">
    <property type="entry name" value="DUF3176"/>
    <property type="match status" value="1"/>
</dbReference>
<evidence type="ECO:0000256" key="1">
    <source>
        <dbReference type="SAM" id="MobiDB-lite"/>
    </source>
</evidence>
<dbReference type="AlphaFoldDB" id="A0A9N9YVB0"/>
<keyword evidence="2" id="KW-0812">Transmembrane</keyword>
<reference evidence="3 4" key="2">
    <citation type="submission" date="2021-10" db="EMBL/GenBank/DDBJ databases">
        <authorList>
            <person name="Piombo E."/>
        </authorList>
    </citation>
    <scope>NUCLEOTIDE SEQUENCE [LARGE SCALE GENOMIC DNA]</scope>
</reference>
<feature type="transmembrane region" description="Helical" evidence="2">
    <location>
        <begin position="152"/>
        <end position="171"/>
    </location>
</feature>
<evidence type="ECO:0000256" key="2">
    <source>
        <dbReference type="SAM" id="Phobius"/>
    </source>
</evidence>
<evidence type="ECO:0000313" key="3">
    <source>
        <dbReference type="EMBL" id="CAH0038263.1"/>
    </source>
</evidence>
<proteinExistence type="predicted"/>
<feature type="region of interest" description="Disordered" evidence="1">
    <location>
        <begin position="1"/>
        <end position="20"/>
    </location>
</feature>
<feature type="transmembrane region" description="Helical" evidence="2">
    <location>
        <begin position="117"/>
        <end position="140"/>
    </location>
</feature>
<dbReference type="InterPro" id="IPR021514">
    <property type="entry name" value="DUF3176"/>
</dbReference>
<dbReference type="EMBL" id="CABFOC020000002">
    <property type="protein sequence ID" value="CAH0038263.1"/>
    <property type="molecule type" value="Genomic_DNA"/>
</dbReference>
<protein>
    <submittedName>
        <fullName evidence="3">Uncharacterized protein</fullName>
    </submittedName>
</protein>
<sequence length="733" mass="81374">MASPNQQEREIRTSETESTDLSLPLIRSSLYLIDHRTGLNESAPAPSLTGTSGVSIEEVTCVADDMAPQEIVPSLNELDSMGPHNKRIASESVQKREDSEQKREDSENIGFYPICKVWVLEIVFIILGIVLFLAIVVAFIQLNDKSLPNWPLAITLNTLVAFLAISSKAALTVPVSVAISQAQWNWFQQERPLYDFHTFDQASRGPWGSLVFLKRIHFKHFASIGAFLMVASLFTSPITQLAISYPIRSIAVQGIANVGIVPSIFYPDSIHLSVMQALILSTALDTNQFRTSIEPEGASCSTGNCTFDTYASLGVYLETTNISSQLRIEQLPDDEPTGIRLFDSLTKFPVILPGAGKVWKASVPGGPVLISQTGFASILGMLNGSESIGFPNSGDLMRTRLLSMVLIFAKPIMLYNPFENGTQPTFQTMLNSTSGFQFEALEFFFHLCVHTYNTTVRMGKEITRIKQSAFETLNKDPGAFLDLTCDSLVNDLRMDCPTNKLRHNKTMYLKAPFINSEGPNRSTDNKTFGIDYTSMETIGVDMAHSLQGYSSMVNNPQLNDIRTSVIGQNFPYHLHTDVLFPQGYLLNTSERNDRILNIFANVATVLSSKMRAPNTDFTSENVLNFTGQAWKDESYVRINWGWISFLAAENALAAGFVVLTMIYQSRRQRNHQRESTLVYEDVKDSSLATLVALGGQCRQRMGGGLRPLNELERAAKDLRVRLDAQEVVPSESS</sequence>
<feature type="compositionally biased region" description="Basic and acidic residues" evidence="1">
    <location>
        <begin position="93"/>
        <end position="102"/>
    </location>
</feature>
<reference evidence="4" key="1">
    <citation type="submission" date="2019-06" db="EMBL/GenBank/DDBJ databases">
        <authorList>
            <person name="Broberg M."/>
        </authorList>
    </citation>
    <scope>NUCLEOTIDE SEQUENCE [LARGE SCALE GENOMIC DNA]</scope>
</reference>
<name>A0A9N9YVB0_9HYPO</name>
<dbReference type="PANTHER" id="PTHR35394">
    <property type="entry name" value="DUF3176 DOMAIN-CONTAINING PROTEIN"/>
    <property type="match status" value="1"/>
</dbReference>
<feature type="transmembrane region" description="Helical" evidence="2">
    <location>
        <begin position="221"/>
        <end position="243"/>
    </location>
</feature>
<dbReference type="OrthoDB" id="5242705at2759"/>
<dbReference type="Proteomes" id="UP000775872">
    <property type="component" value="Unassembled WGS sequence"/>
</dbReference>
<comment type="caution">
    <text evidence="3">The sequence shown here is derived from an EMBL/GenBank/DDBJ whole genome shotgun (WGS) entry which is preliminary data.</text>
</comment>
<keyword evidence="2" id="KW-1133">Transmembrane helix</keyword>
<feature type="region of interest" description="Disordered" evidence="1">
    <location>
        <begin position="75"/>
        <end position="102"/>
    </location>
</feature>
<keyword evidence="2" id="KW-0472">Membrane</keyword>
<evidence type="ECO:0000313" key="4">
    <source>
        <dbReference type="Proteomes" id="UP000775872"/>
    </source>
</evidence>
<accession>A0A9N9YVB0</accession>
<organism evidence="3 4">
    <name type="scientific">Clonostachys solani</name>
    <dbReference type="NCBI Taxonomy" id="160281"/>
    <lineage>
        <taxon>Eukaryota</taxon>
        <taxon>Fungi</taxon>
        <taxon>Dikarya</taxon>
        <taxon>Ascomycota</taxon>
        <taxon>Pezizomycotina</taxon>
        <taxon>Sordariomycetes</taxon>
        <taxon>Hypocreomycetidae</taxon>
        <taxon>Hypocreales</taxon>
        <taxon>Bionectriaceae</taxon>
        <taxon>Clonostachys</taxon>
    </lineage>
</organism>
<keyword evidence="4" id="KW-1185">Reference proteome</keyword>
<gene>
    <name evidence="3" type="ORF">CSOL1703_00003249</name>
</gene>
<feature type="transmembrane region" description="Helical" evidence="2">
    <location>
        <begin position="640"/>
        <end position="663"/>
    </location>
</feature>